<evidence type="ECO:0000256" key="1">
    <source>
        <dbReference type="ARBA" id="ARBA00022723"/>
    </source>
</evidence>
<dbReference type="Proteomes" id="UP001219518">
    <property type="component" value="Unassembled WGS sequence"/>
</dbReference>
<dbReference type="Pfam" id="PF00096">
    <property type="entry name" value="zf-C2H2"/>
    <property type="match status" value="2"/>
</dbReference>
<comment type="caution">
    <text evidence="7">The sequence shown here is derived from an EMBL/GenBank/DDBJ whole genome shotgun (WGS) entry which is preliminary data.</text>
</comment>
<evidence type="ECO:0000256" key="2">
    <source>
        <dbReference type="ARBA" id="ARBA00022737"/>
    </source>
</evidence>
<evidence type="ECO:0000313" key="7">
    <source>
        <dbReference type="EMBL" id="KAK3915450.1"/>
    </source>
</evidence>
<feature type="domain" description="C2H2-type" evidence="6">
    <location>
        <begin position="49"/>
        <end position="76"/>
    </location>
</feature>
<feature type="domain" description="C2H2-type" evidence="6">
    <location>
        <begin position="392"/>
        <end position="419"/>
    </location>
</feature>
<evidence type="ECO:0000256" key="4">
    <source>
        <dbReference type="ARBA" id="ARBA00022833"/>
    </source>
</evidence>
<sequence>MFPAVEWMTPSSASEAAAFFTGGANQSTGSSSVDEVGSVNLAQRKSDQVRCEACGRLYNHRASYYCHRKYECGKEPQFQCPYCPQRSKRIGNLKKHVLTVHPGQPPWKPEPDWRYRARPRHMTFALTVKRNNYMGFSLAKVYPLFKETSPCGTSESHSPPRFFSVEADVVIKQEPLAERDLEPIPQVQPSNHLHYACRSYTVLSCDLCPYTTNRETAMNRHREKMHPFETLPRTLLKHSRTKSADAYMDADNATVKEENFYNRTACFCVQYLCFKKRECDQLATDACPLLSEFLERPIPWSRADPLADSVGPDNASNRDARTTVCDCGRWFRYRSSFYRHLKYECGKEPRFQCHLCAYRTKRELSLRRHAVVCTVYINRSRRLGAGPRSNVVSCSRCGRVYRQPSSLYTHLRYECGKPPRFQCPACPHRAHQRSNIKKHVRKRHPDVWSRVCFETSVWEAMDMDAAAEEAANTEDIDYSMPPDPLAIDIELP</sequence>
<dbReference type="InterPro" id="IPR050688">
    <property type="entry name" value="Zinc_finger/UBP_domain"/>
</dbReference>
<keyword evidence="3 5" id="KW-0863">Zinc-finger</keyword>
<dbReference type="SUPFAM" id="SSF57667">
    <property type="entry name" value="beta-beta-alpha zinc fingers"/>
    <property type="match status" value="1"/>
</dbReference>
<dbReference type="GO" id="GO:0010468">
    <property type="term" value="P:regulation of gene expression"/>
    <property type="evidence" value="ECO:0007669"/>
    <property type="project" value="TreeGrafter"/>
</dbReference>
<evidence type="ECO:0000313" key="8">
    <source>
        <dbReference type="Proteomes" id="UP001219518"/>
    </source>
</evidence>
<organism evidence="7 8">
    <name type="scientific">Frankliniella fusca</name>
    <dbReference type="NCBI Taxonomy" id="407009"/>
    <lineage>
        <taxon>Eukaryota</taxon>
        <taxon>Metazoa</taxon>
        <taxon>Ecdysozoa</taxon>
        <taxon>Arthropoda</taxon>
        <taxon>Hexapoda</taxon>
        <taxon>Insecta</taxon>
        <taxon>Pterygota</taxon>
        <taxon>Neoptera</taxon>
        <taxon>Paraneoptera</taxon>
        <taxon>Thysanoptera</taxon>
        <taxon>Terebrantia</taxon>
        <taxon>Thripoidea</taxon>
        <taxon>Thripidae</taxon>
        <taxon>Frankliniella</taxon>
    </lineage>
</organism>
<reference evidence="7" key="2">
    <citation type="journal article" date="2023" name="BMC Genomics">
        <title>Pest status, molecular evolution, and epigenetic factors derived from the genome assembly of Frankliniella fusca, a thysanopteran phytovirus vector.</title>
        <authorList>
            <person name="Catto M.A."/>
            <person name="Labadie P.E."/>
            <person name="Jacobson A.L."/>
            <person name="Kennedy G.G."/>
            <person name="Srinivasan R."/>
            <person name="Hunt B.G."/>
        </authorList>
    </citation>
    <scope>NUCLEOTIDE SEQUENCE</scope>
    <source>
        <strain evidence="7">PL_HMW_Pooled</strain>
    </source>
</reference>
<name>A0AAE1H7W9_9NEOP</name>
<protein>
    <submittedName>
        <fullName evidence="7">Zinc finger Y-chromosomal protein</fullName>
    </submittedName>
</protein>
<evidence type="ECO:0000259" key="6">
    <source>
        <dbReference type="PROSITE" id="PS50157"/>
    </source>
</evidence>
<proteinExistence type="predicted"/>
<gene>
    <name evidence="7" type="ORF">KUF71_005757</name>
</gene>
<dbReference type="SMART" id="SM00355">
    <property type="entry name" value="ZnF_C2H2"/>
    <property type="match status" value="5"/>
</dbReference>
<keyword evidence="2" id="KW-0677">Repeat</keyword>
<reference evidence="7" key="1">
    <citation type="submission" date="2021-07" db="EMBL/GenBank/DDBJ databases">
        <authorList>
            <person name="Catto M.A."/>
            <person name="Jacobson A."/>
            <person name="Kennedy G."/>
            <person name="Labadie P."/>
            <person name="Hunt B.G."/>
            <person name="Srinivasan R."/>
        </authorList>
    </citation>
    <scope>NUCLEOTIDE SEQUENCE</scope>
    <source>
        <strain evidence="7">PL_HMW_Pooled</strain>
        <tissue evidence="7">Head</tissue>
    </source>
</reference>
<dbReference type="Gene3D" id="3.30.160.60">
    <property type="entry name" value="Classic Zinc Finger"/>
    <property type="match status" value="3"/>
</dbReference>
<dbReference type="InterPro" id="IPR036236">
    <property type="entry name" value="Znf_C2H2_sf"/>
</dbReference>
<keyword evidence="1" id="KW-0479">Metal-binding</keyword>
<dbReference type="PROSITE" id="PS50157">
    <property type="entry name" value="ZINC_FINGER_C2H2_2"/>
    <property type="match status" value="3"/>
</dbReference>
<dbReference type="EMBL" id="JAHWGI010000440">
    <property type="protein sequence ID" value="KAK3915450.1"/>
    <property type="molecule type" value="Genomic_DNA"/>
</dbReference>
<dbReference type="PANTHER" id="PTHR24403:SF67">
    <property type="entry name" value="FI01116P-RELATED"/>
    <property type="match status" value="1"/>
</dbReference>
<dbReference type="GO" id="GO:0008270">
    <property type="term" value="F:zinc ion binding"/>
    <property type="evidence" value="ECO:0007669"/>
    <property type="project" value="UniProtKB-KW"/>
</dbReference>
<evidence type="ECO:0000256" key="3">
    <source>
        <dbReference type="ARBA" id="ARBA00022771"/>
    </source>
</evidence>
<keyword evidence="4" id="KW-0862">Zinc</keyword>
<keyword evidence="8" id="KW-1185">Reference proteome</keyword>
<dbReference type="GO" id="GO:0005634">
    <property type="term" value="C:nucleus"/>
    <property type="evidence" value="ECO:0007669"/>
    <property type="project" value="TreeGrafter"/>
</dbReference>
<dbReference type="AlphaFoldDB" id="A0AAE1H7W9"/>
<evidence type="ECO:0000256" key="5">
    <source>
        <dbReference type="PROSITE-ProRule" id="PRU00042"/>
    </source>
</evidence>
<dbReference type="InterPro" id="IPR013087">
    <property type="entry name" value="Znf_C2H2_type"/>
</dbReference>
<feature type="domain" description="C2H2-type" evidence="6">
    <location>
        <begin position="78"/>
        <end position="106"/>
    </location>
</feature>
<dbReference type="PANTHER" id="PTHR24403">
    <property type="entry name" value="ZINC FINGER PROTEIN"/>
    <property type="match status" value="1"/>
</dbReference>
<accession>A0AAE1H7W9</accession>